<dbReference type="InterPro" id="IPR028098">
    <property type="entry name" value="Glyco_trans_4-like_N"/>
</dbReference>
<dbReference type="FunFam" id="3.40.50.2000:FF:000137">
    <property type="entry name" value="alpha-1,3/1,6-mannosyltransferase ALG2"/>
    <property type="match status" value="1"/>
</dbReference>
<dbReference type="CDD" id="cd03805">
    <property type="entry name" value="GT4_ALG2-like"/>
    <property type="match status" value="1"/>
</dbReference>
<comment type="subcellular location">
    <subcellularLocation>
        <location evidence="10">Endoplasmic reticulum membrane</location>
        <topology evidence="10">Single-pass membrane protein</topology>
    </subcellularLocation>
</comment>
<protein>
    <recommendedName>
        <fullName evidence="10">Alpha-1,3/1,6-mannosyltransferase ALG2</fullName>
        <ecNumber evidence="10">2.4.1.132</ecNumber>
        <ecNumber evidence="10">2.4.1.257</ecNumber>
    </recommendedName>
    <alternativeName>
        <fullName evidence="10">GDP-Man:Man(1)GlcNAc(2)-PP-Dol alpha-1,3-mannosyltransferase</fullName>
    </alternativeName>
</protein>
<evidence type="ECO:0000256" key="7">
    <source>
        <dbReference type="ARBA" id="ARBA00023136"/>
    </source>
</evidence>
<keyword evidence="7 10" id="KW-0472">Membrane</keyword>
<dbReference type="InterPro" id="IPR001296">
    <property type="entry name" value="Glyco_trans_1"/>
</dbReference>
<evidence type="ECO:0000256" key="6">
    <source>
        <dbReference type="ARBA" id="ARBA00022989"/>
    </source>
</evidence>
<keyword evidence="14" id="KW-1185">Reference proteome</keyword>
<dbReference type="Pfam" id="PF13439">
    <property type="entry name" value="Glyco_transf_4"/>
    <property type="match status" value="1"/>
</dbReference>
<dbReference type="PANTHER" id="PTHR45918:SF1">
    <property type="entry name" value="ALPHA-1,3_1,6-MANNOSYLTRANSFERASE ALG2"/>
    <property type="match status" value="1"/>
</dbReference>
<dbReference type="AlphaFoldDB" id="A0AAV7F3T5"/>
<feature type="domain" description="Glycosyltransferase subfamily 4-like N-terminal" evidence="12">
    <location>
        <begin position="17"/>
        <end position="183"/>
    </location>
</feature>
<evidence type="ECO:0000256" key="10">
    <source>
        <dbReference type="RuleBase" id="RU367136"/>
    </source>
</evidence>
<dbReference type="EMBL" id="JAINDJ010000003">
    <property type="protein sequence ID" value="KAG9455319.1"/>
    <property type="molecule type" value="Genomic_DNA"/>
</dbReference>
<dbReference type="EC" id="2.4.1.257" evidence="10"/>
<name>A0AAV7F3T5_ARIFI</name>
<dbReference type="Pfam" id="PF00534">
    <property type="entry name" value="Glycos_transf_1"/>
    <property type="match status" value="1"/>
</dbReference>
<evidence type="ECO:0000259" key="12">
    <source>
        <dbReference type="Pfam" id="PF13439"/>
    </source>
</evidence>
<evidence type="ECO:0000256" key="1">
    <source>
        <dbReference type="ARBA" id="ARBA00004922"/>
    </source>
</evidence>
<dbReference type="PANTHER" id="PTHR45918">
    <property type="entry name" value="ALPHA-1,3/1,6-MANNOSYLTRANSFERASE ALG2"/>
    <property type="match status" value="1"/>
</dbReference>
<dbReference type="SUPFAM" id="SSF53756">
    <property type="entry name" value="UDP-Glycosyltransferase/glycogen phosphorylase"/>
    <property type="match status" value="1"/>
</dbReference>
<keyword evidence="6 10" id="KW-1133">Transmembrane helix</keyword>
<reference evidence="13 14" key="1">
    <citation type="submission" date="2021-07" db="EMBL/GenBank/DDBJ databases">
        <title>The Aristolochia fimbriata genome: insights into angiosperm evolution, floral development and chemical biosynthesis.</title>
        <authorList>
            <person name="Jiao Y."/>
        </authorList>
    </citation>
    <scope>NUCLEOTIDE SEQUENCE [LARGE SCALE GENOMIC DNA]</scope>
    <source>
        <strain evidence="13">IBCAS-2021</strain>
        <tissue evidence="13">Leaf</tissue>
    </source>
</reference>
<evidence type="ECO:0000313" key="14">
    <source>
        <dbReference type="Proteomes" id="UP000825729"/>
    </source>
</evidence>
<keyword evidence="3 10" id="KW-0808">Transferase</keyword>
<comment type="catalytic activity">
    <reaction evidence="9 10">
        <text>an alpha-D-Man-(1-&gt;3)-beta-D-Man-(1-&gt;4)-beta-D-GlcNAc-(1-&gt;4)-alpha-D-GlcNAc-diphospho-di-trans,poly-cis-dolichol + GDP-alpha-D-mannose = an alpha-D-Man-(1-&gt;3)-[alpha-D-Man-(1-&gt;6)]-beta-D-Man-(1-&gt;4)-beta-D-GlcNAc-(1-&gt;4)-alpha-D-GlcNAc-diphospho-di-trans,poly-cis-dolichol + GDP + H(+)</text>
        <dbReference type="Rhea" id="RHEA:29519"/>
        <dbReference type="Rhea" id="RHEA-COMP:19513"/>
        <dbReference type="Rhea" id="RHEA-COMP:19515"/>
        <dbReference type="ChEBI" id="CHEBI:15378"/>
        <dbReference type="ChEBI" id="CHEBI:57527"/>
        <dbReference type="ChEBI" id="CHEBI:58189"/>
        <dbReference type="ChEBI" id="CHEBI:132510"/>
        <dbReference type="ChEBI" id="CHEBI:132511"/>
        <dbReference type="EC" id="2.4.1.257"/>
    </reaction>
    <physiologicalReaction direction="left-to-right" evidence="9 10">
        <dbReference type="Rhea" id="RHEA:29520"/>
    </physiologicalReaction>
</comment>
<gene>
    <name evidence="13" type="ORF">H6P81_008223</name>
</gene>
<evidence type="ECO:0000313" key="13">
    <source>
        <dbReference type="EMBL" id="KAG9455319.1"/>
    </source>
</evidence>
<dbReference type="FunFam" id="3.40.50.2000:FF:000132">
    <property type="entry name" value="alpha-1,3/1,6-mannosyltransferase ALG2"/>
    <property type="match status" value="1"/>
</dbReference>
<evidence type="ECO:0000256" key="2">
    <source>
        <dbReference type="ARBA" id="ARBA00022676"/>
    </source>
</evidence>
<keyword evidence="4 10" id="KW-0812">Transmembrane</keyword>
<feature type="domain" description="Glycosyl transferase family 1" evidence="11">
    <location>
        <begin position="207"/>
        <end position="377"/>
    </location>
</feature>
<proteinExistence type="inferred from homology"/>
<dbReference type="EC" id="2.4.1.132" evidence="10"/>
<sequence length="405" mass="45208">MRNQKLKIAIIHPDLGIGGAERLIVDAAVGLASHGHSVHVFTAHHDKNRCFEETIDGNFPVTVYGSFLPRHIFYRLHAVCAYLRCIFVAICLLVMWPSFDVVLADQVSVIIPLLKLKSSMKVVFYCHFPDLLLAQHTSMLRRLYRWPIDAIEEITTGMADLILVNSKFTAATFAQTFRHLNSRRIQPDVLYPAVSVEQFDGPCVYKLKFLSINRFERKKNIGLAISAFASLTSLKGVGLGGHNLSEVELILAGGFDKRLKENVEYLEELKELAERVGVSDRVTFVTSCSTAERNQLLAECICVIYTPKDEHFGIVPLEAMAAQKPVIACNSGGPVETVINEVTGFLCNPTPEEFSLAMAKFISNPELAETMGKKAREHVSKVFSTEIFGQKLNSIVLDVCHRRQE</sequence>
<accession>A0AAV7F3T5</accession>
<comment type="function">
    <text evidence="10">Mannosylates Man(2)GlcNAc(2)-dolichol diphosphate and Man(1)GlcNAc(2)-dolichol diphosphate to form Man(3)GlcNAc(2)-dolichol diphosphate.</text>
</comment>
<evidence type="ECO:0000256" key="9">
    <source>
        <dbReference type="ARBA" id="ARBA00045104"/>
    </source>
</evidence>
<comment type="similarity">
    <text evidence="10">Belongs to the glycosyltransferase group 1 family.</text>
</comment>
<evidence type="ECO:0000259" key="11">
    <source>
        <dbReference type="Pfam" id="PF00534"/>
    </source>
</evidence>
<organism evidence="13 14">
    <name type="scientific">Aristolochia fimbriata</name>
    <name type="common">White veined hardy Dutchman's pipe vine</name>
    <dbReference type="NCBI Taxonomy" id="158543"/>
    <lineage>
        <taxon>Eukaryota</taxon>
        <taxon>Viridiplantae</taxon>
        <taxon>Streptophyta</taxon>
        <taxon>Embryophyta</taxon>
        <taxon>Tracheophyta</taxon>
        <taxon>Spermatophyta</taxon>
        <taxon>Magnoliopsida</taxon>
        <taxon>Magnoliidae</taxon>
        <taxon>Piperales</taxon>
        <taxon>Aristolochiaceae</taxon>
        <taxon>Aristolochia</taxon>
    </lineage>
</organism>
<dbReference type="GO" id="GO:0005789">
    <property type="term" value="C:endoplasmic reticulum membrane"/>
    <property type="evidence" value="ECO:0007669"/>
    <property type="project" value="UniProtKB-SubCell"/>
</dbReference>
<keyword evidence="5" id="KW-0256">Endoplasmic reticulum</keyword>
<dbReference type="Proteomes" id="UP000825729">
    <property type="component" value="Unassembled WGS sequence"/>
</dbReference>
<comment type="pathway">
    <text evidence="1 10">Protein modification; protein glycosylation.</text>
</comment>
<comment type="catalytic activity">
    <reaction evidence="8 10">
        <text>a beta-D-Man-(1-&gt;4)-beta-D-GlcNAc-(1-&gt;4)-alpha-D-GlcNAc-diphospho-di-trans,poly-cis-dolichol + GDP-alpha-D-mannose = an alpha-D-Man-(1-&gt;3)-beta-D-Man-(1-&gt;4)-beta-D-GlcNAc-(1-&gt;4)-alpha-D-GlcNAc-diphospho-di-trans,poly-cis-dolichol + GDP + H(+)</text>
        <dbReference type="Rhea" id="RHEA:29515"/>
        <dbReference type="Rhea" id="RHEA-COMP:19511"/>
        <dbReference type="Rhea" id="RHEA-COMP:19513"/>
        <dbReference type="ChEBI" id="CHEBI:15378"/>
        <dbReference type="ChEBI" id="CHEBI:57527"/>
        <dbReference type="ChEBI" id="CHEBI:58189"/>
        <dbReference type="ChEBI" id="CHEBI:58472"/>
        <dbReference type="ChEBI" id="CHEBI:132510"/>
        <dbReference type="EC" id="2.4.1.132"/>
    </reaction>
    <physiologicalReaction direction="left-to-right" evidence="8 10">
        <dbReference type="Rhea" id="RHEA:29516"/>
    </physiologicalReaction>
</comment>
<evidence type="ECO:0000256" key="4">
    <source>
        <dbReference type="ARBA" id="ARBA00022692"/>
    </source>
</evidence>
<comment type="caution">
    <text evidence="13">The sequence shown here is derived from an EMBL/GenBank/DDBJ whole genome shotgun (WGS) entry which is preliminary data.</text>
</comment>
<dbReference type="GO" id="GO:0004378">
    <property type="term" value="F:GDP-Man:Man(1)GlcNAc(2)-PP-Dol alpha-1,3-mannosyltransferase activity"/>
    <property type="evidence" value="ECO:0007669"/>
    <property type="project" value="UniProtKB-UniRule"/>
</dbReference>
<evidence type="ECO:0000256" key="5">
    <source>
        <dbReference type="ARBA" id="ARBA00022824"/>
    </source>
</evidence>
<evidence type="ECO:0000256" key="3">
    <source>
        <dbReference type="ARBA" id="ARBA00022679"/>
    </source>
</evidence>
<dbReference type="InterPro" id="IPR027054">
    <property type="entry name" value="ALG2"/>
</dbReference>
<keyword evidence="2 10" id="KW-0328">Glycosyltransferase</keyword>
<feature type="transmembrane region" description="Helical" evidence="10">
    <location>
        <begin position="76"/>
        <end position="96"/>
    </location>
</feature>
<dbReference type="Gene3D" id="3.40.50.2000">
    <property type="entry name" value="Glycogen Phosphorylase B"/>
    <property type="match status" value="2"/>
</dbReference>
<dbReference type="GO" id="GO:0102704">
    <property type="term" value="F:GDP-Man:Man(2)GlcNAc(2)-PP-Dol alpha-1,6-mannosyltransferase activity"/>
    <property type="evidence" value="ECO:0007669"/>
    <property type="project" value="UniProtKB-UniRule"/>
</dbReference>
<evidence type="ECO:0000256" key="8">
    <source>
        <dbReference type="ARBA" id="ARBA00045103"/>
    </source>
</evidence>